<evidence type="ECO:0000313" key="2">
    <source>
        <dbReference type="EMBL" id="GAG08576.1"/>
    </source>
</evidence>
<comment type="caution">
    <text evidence="2">The sequence shown here is derived from an EMBL/GenBank/DDBJ whole genome shotgun (WGS) entry which is preliminary data.</text>
</comment>
<feature type="non-terminal residue" evidence="2">
    <location>
        <position position="1"/>
    </location>
</feature>
<feature type="region of interest" description="Disordered" evidence="1">
    <location>
        <begin position="69"/>
        <end position="89"/>
    </location>
</feature>
<organism evidence="2">
    <name type="scientific">marine sediment metagenome</name>
    <dbReference type="NCBI Taxonomy" id="412755"/>
    <lineage>
        <taxon>unclassified sequences</taxon>
        <taxon>metagenomes</taxon>
        <taxon>ecological metagenomes</taxon>
    </lineage>
</organism>
<name>X0W7E2_9ZZZZ</name>
<dbReference type="AlphaFoldDB" id="X0W7E2"/>
<evidence type="ECO:0000256" key="1">
    <source>
        <dbReference type="SAM" id="MobiDB-lite"/>
    </source>
</evidence>
<proteinExistence type="predicted"/>
<protein>
    <recommendedName>
        <fullName evidence="3">HNH nuclease domain-containing protein</fullName>
    </recommendedName>
</protein>
<reference evidence="2" key="1">
    <citation type="journal article" date="2014" name="Front. Microbiol.">
        <title>High frequency of phylogenetically diverse reductive dehalogenase-homologous genes in deep subseafloor sedimentary metagenomes.</title>
        <authorList>
            <person name="Kawai M."/>
            <person name="Futagami T."/>
            <person name="Toyoda A."/>
            <person name="Takaki Y."/>
            <person name="Nishi S."/>
            <person name="Hori S."/>
            <person name="Arai W."/>
            <person name="Tsubouchi T."/>
            <person name="Morono Y."/>
            <person name="Uchiyama I."/>
            <person name="Ito T."/>
            <person name="Fujiyama A."/>
            <person name="Inagaki F."/>
            <person name="Takami H."/>
        </authorList>
    </citation>
    <scope>NUCLEOTIDE SEQUENCE</scope>
    <source>
        <strain evidence="2">Expedition CK06-06</strain>
    </source>
</reference>
<dbReference type="EMBL" id="BARS01023183">
    <property type="protein sequence ID" value="GAG08576.1"/>
    <property type="molecule type" value="Genomic_DNA"/>
</dbReference>
<evidence type="ECO:0008006" key="3">
    <source>
        <dbReference type="Google" id="ProtNLM"/>
    </source>
</evidence>
<sequence length="128" mass="14073">HPSNLKLYCPHHHLLKTFFTGAGGWSDRQSPNGTVLLTAPTGHTYATTPAGAMFFPALGTPTGELVIPSATGPPHTNRGLMMPKRKRTRAQDRAYRIALERQHNAARIARKQFLLAQHLAGDDQQPPF</sequence>
<accession>X0W7E2</accession>
<gene>
    <name evidence="2" type="ORF">S01H1_36940</name>
</gene>